<dbReference type="EMBL" id="CP015581">
    <property type="protein sequence ID" value="ARU99438.1"/>
    <property type="molecule type" value="Genomic_DNA"/>
</dbReference>
<feature type="binding site" evidence="3">
    <location>
        <position position="198"/>
    </location>
    <ligand>
        <name>Zn(2+)</name>
        <dbReference type="ChEBI" id="CHEBI:29105"/>
        <label>1</label>
    </ligand>
</feature>
<evidence type="ECO:0000313" key="8">
    <source>
        <dbReference type="Proteomes" id="UP000195814"/>
    </source>
</evidence>
<feature type="binding site" evidence="3">
    <location>
        <position position="100"/>
    </location>
    <ligand>
        <name>Zn(2+)</name>
        <dbReference type="ChEBI" id="CHEBI:29105"/>
        <label>1</label>
    </ligand>
</feature>
<sequence>MSDSCAGKLAMAVSQQRLTDSLEYLASFGSTGDGGVNRQALSEQDLQARQWLVERAVSLGCSVFTDDCANLFFRRAGTSDLPPVVTGSHIDTQPCGGKYDGCLGVMAGFECLAALNDAGISTLRPIEVAIWMNEEGSRFSPGAMGSSAFVHPERLPLYLQATDADQVTLQQALTDHHQAFPDLPHRAAIPMSAFLELHIEQGPVLENAGITLGAVTGIQGVRWYQVVCEGSAAHAGTTPMHMRRDAMSLAIAATEQLRRLGDTLAGSELRITFGRWQVEPNAINTIPSRVTFSVDFRHADPAVLEAFDQQLTECLPEYCQATAGFIHPPVQFPDTIVGTVTAACQALNQPFITLRSGAFHDAMYLAAHCPTGMIFVPSRDGISHNPAEFTEPADLTAGTRILAWCLAELANQSESPESL</sequence>
<accession>A0A1Y0LBV2</accession>
<dbReference type="PANTHER" id="PTHR32494">
    <property type="entry name" value="ALLANTOATE DEIMINASE-RELATED"/>
    <property type="match status" value="1"/>
</dbReference>
<reference evidence="7 8" key="1">
    <citation type="submission" date="2016-05" db="EMBL/GenBank/DDBJ databases">
        <title>Complete genome sequence of two 2,5-diketo-D-glunonic acid producing strain Tatumella citrea.</title>
        <authorList>
            <person name="Duan C."/>
            <person name="Yang J."/>
            <person name="Yang S."/>
        </authorList>
    </citation>
    <scope>NUCLEOTIDE SEQUENCE [LARGE SCALE GENOMIC DNA]</scope>
    <source>
        <strain evidence="6 7">ATCC 39140</strain>
        <strain evidence="5 8">DSM 13699</strain>
    </source>
</reference>
<dbReference type="Pfam" id="PF01546">
    <property type="entry name" value="Peptidase_M20"/>
    <property type="match status" value="1"/>
</dbReference>
<keyword evidence="7" id="KW-1185">Reference proteome</keyword>
<dbReference type="InterPro" id="IPR010158">
    <property type="entry name" value="Amidase_Cbmase"/>
</dbReference>
<evidence type="ECO:0000259" key="4">
    <source>
        <dbReference type="Pfam" id="PF07687"/>
    </source>
</evidence>
<dbReference type="InterPro" id="IPR011650">
    <property type="entry name" value="Peptidase_M20_dimer"/>
</dbReference>
<dbReference type="SUPFAM" id="SSF55031">
    <property type="entry name" value="Bacterial exopeptidase dimerisation domain"/>
    <property type="match status" value="1"/>
</dbReference>
<name>A0A1Y0LBV2_TATCI</name>
<keyword evidence="2 5" id="KW-0378">Hydrolase</keyword>
<proteinExistence type="inferred from homology"/>
<dbReference type="Proteomes" id="UP000195729">
    <property type="component" value="Chromosome"/>
</dbReference>
<comment type="similarity">
    <text evidence="1">Belongs to the peptidase M20 family.</text>
</comment>
<dbReference type="PIRSF" id="PIRSF001235">
    <property type="entry name" value="Amidase_carbamoylase"/>
    <property type="match status" value="1"/>
</dbReference>
<dbReference type="CDD" id="cd03884">
    <property type="entry name" value="M20_bAS"/>
    <property type="match status" value="1"/>
</dbReference>
<evidence type="ECO:0000313" key="5">
    <source>
        <dbReference type="EMBL" id="ARU95397.1"/>
    </source>
</evidence>
<feature type="binding site" evidence="3">
    <location>
        <position position="89"/>
    </location>
    <ligand>
        <name>Zn(2+)</name>
        <dbReference type="ChEBI" id="CHEBI:29105"/>
        <label>1</label>
    </ligand>
</feature>
<dbReference type="Gene3D" id="3.30.70.360">
    <property type="match status" value="1"/>
</dbReference>
<protein>
    <submittedName>
        <fullName evidence="5">Zn-dependent hydrolase</fullName>
    </submittedName>
</protein>
<dbReference type="Pfam" id="PF07687">
    <property type="entry name" value="M20_dimer"/>
    <property type="match status" value="1"/>
</dbReference>
<evidence type="ECO:0000256" key="3">
    <source>
        <dbReference type="PIRSR" id="PIRSR001235-1"/>
    </source>
</evidence>
<organism evidence="5 8">
    <name type="scientific">Tatumella citrea</name>
    <name type="common">Pantoea citrea</name>
    <dbReference type="NCBI Taxonomy" id="53336"/>
    <lineage>
        <taxon>Bacteria</taxon>
        <taxon>Pseudomonadati</taxon>
        <taxon>Pseudomonadota</taxon>
        <taxon>Gammaproteobacteria</taxon>
        <taxon>Enterobacterales</taxon>
        <taxon>Erwiniaceae</taxon>
        <taxon>Tatumella</taxon>
    </lineage>
</organism>
<dbReference type="InterPro" id="IPR036264">
    <property type="entry name" value="Bact_exopeptidase_dim_dom"/>
</dbReference>
<dbReference type="KEGG" id="tci:A7K98_17595"/>
<dbReference type="EMBL" id="CP015579">
    <property type="protein sequence ID" value="ARU95397.1"/>
    <property type="molecule type" value="Genomic_DNA"/>
</dbReference>
<feature type="domain" description="Peptidase M20 dimerisation" evidence="4">
    <location>
        <begin position="217"/>
        <end position="317"/>
    </location>
</feature>
<dbReference type="GO" id="GO:0046872">
    <property type="term" value="F:metal ion binding"/>
    <property type="evidence" value="ECO:0007669"/>
    <property type="project" value="UniProtKB-KW"/>
</dbReference>
<dbReference type="NCBIfam" id="TIGR01879">
    <property type="entry name" value="hydantase"/>
    <property type="match status" value="1"/>
</dbReference>
<dbReference type="Proteomes" id="UP000195814">
    <property type="component" value="Chromosome"/>
</dbReference>
<evidence type="ECO:0000256" key="1">
    <source>
        <dbReference type="ARBA" id="ARBA00006153"/>
    </source>
</evidence>
<dbReference type="OrthoDB" id="9808195at2"/>
<evidence type="ECO:0000256" key="2">
    <source>
        <dbReference type="ARBA" id="ARBA00022801"/>
    </source>
</evidence>
<feature type="binding site" evidence="3">
    <location>
        <position position="100"/>
    </location>
    <ligand>
        <name>Zn(2+)</name>
        <dbReference type="ChEBI" id="CHEBI:29105"/>
        <label>2</label>
    </ligand>
</feature>
<dbReference type="GO" id="GO:0016813">
    <property type="term" value="F:hydrolase activity, acting on carbon-nitrogen (but not peptide) bonds, in linear amidines"/>
    <property type="evidence" value="ECO:0007669"/>
    <property type="project" value="InterPro"/>
</dbReference>
<evidence type="ECO:0000313" key="7">
    <source>
        <dbReference type="Proteomes" id="UP000195729"/>
    </source>
</evidence>
<evidence type="ECO:0000313" key="6">
    <source>
        <dbReference type="EMBL" id="ARU99438.1"/>
    </source>
</evidence>
<keyword evidence="3" id="KW-0862">Zinc</keyword>
<dbReference type="PANTHER" id="PTHR32494:SF5">
    <property type="entry name" value="ALLANTOATE AMIDOHYDROLASE"/>
    <property type="match status" value="1"/>
</dbReference>
<keyword evidence="3" id="KW-0479">Metal-binding</keyword>
<comment type="cofactor">
    <cofactor evidence="3">
        <name>Zn(2+)</name>
        <dbReference type="ChEBI" id="CHEBI:29105"/>
    </cofactor>
    <text evidence="3">Binds 2 Zn(2+) ions per subunit.</text>
</comment>
<dbReference type="Gene3D" id="3.40.630.10">
    <property type="entry name" value="Zn peptidases"/>
    <property type="match status" value="1"/>
</dbReference>
<feature type="binding site" evidence="3">
    <location>
        <position position="135"/>
    </location>
    <ligand>
        <name>Zn(2+)</name>
        <dbReference type="ChEBI" id="CHEBI:29105"/>
        <label>2</label>
    </ligand>
</feature>
<dbReference type="InterPro" id="IPR002933">
    <property type="entry name" value="Peptidase_M20"/>
</dbReference>
<dbReference type="NCBIfam" id="NF006771">
    <property type="entry name" value="PRK09290.1-5"/>
    <property type="match status" value="1"/>
</dbReference>
<dbReference type="RefSeq" id="WP_087489752.1">
    <property type="nucleotide sequence ID" value="NZ_CP015579.1"/>
</dbReference>
<feature type="binding site" evidence="3">
    <location>
        <position position="384"/>
    </location>
    <ligand>
        <name>Zn(2+)</name>
        <dbReference type="ChEBI" id="CHEBI:29105"/>
        <label>2</label>
    </ligand>
</feature>
<dbReference type="AlphaFoldDB" id="A0A1Y0LBV2"/>
<dbReference type="SUPFAM" id="SSF53187">
    <property type="entry name" value="Zn-dependent exopeptidases"/>
    <property type="match status" value="1"/>
</dbReference>
<gene>
    <name evidence="5" type="ORF">A7K98_17595</name>
    <name evidence="6" type="ORF">A7K99_17580</name>
</gene>